<dbReference type="GO" id="GO:0019695">
    <property type="term" value="P:choline metabolic process"/>
    <property type="evidence" value="ECO:0007669"/>
    <property type="project" value="TreeGrafter"/>
</dbReference>
<dbReference type="PANTHER" id="PTHR43918">
    <property type="entry name" value="ACETYLCHOLINESTERASE"/>
    <property type="match status" value="1"/>
</dbReference>
<evidence type="ECO:0000313" key="5">
    <source>
        <dbReference type="Proteomes" id="UP000038045"/>
    </source>
</evidence>
<proteinExistence type="inferred from homology"/>
<dbReference type="GO" id="GO:0003990">
    <property type="term" value="F:acetylcholinesterase activity"/>
    <property type="evidence" value="ECO:0007669"/>
    <property type="project" value="TreeGrafter"/>
</dbReference>
<dbReference type="InterPro" id="IPR002018">
    <property type="entry name" value="CarbesteraseB"/>
</dbReference>
<dbReference type="Pfam" id="PF00135">
    <property type="entry name" value="COesterase"/>
    <property type="match status" value="1"/>
</dbReference>
<name>A0A0N5A6T1_PARTI</name>
<keyword evidence="3" id="KW-0378">Hydrolase</keyword>
<keyword evidence="5" id="KW-1185">Reference proteome</keyword>
<dbReference type="GO" id="GO:0006581">
    <property type="term" value="P:acetylcholine catabolic process"/>
    <property type="evidence" value="ECO:0007669"/>
    <property type="project" value="TreeGrafter"/>
</dbReference>
<dbReference type="WBParaSite" id="PTRK_0001770000.1">
    <property type="protein sequence ID" value="PTRK_0001770000.1"/>
    <property type="gene ID" value="PTRK_0001770000"/>
</dbReference>
<dbReference type="Gene3D" id="3.40.50.1820">
    <property type="entry name" value="alpha/beta hydrolase"/>
    <property type="match status" value="1"/>
</dbReference>
<evidence type="ECO:0000259" key="4">
    <source>
        <dbReference type="Pfam" id="PF00135"/>
    </source>
</evidence>
<dbReference type="STRING" id="131310.A0A0N5A6T1"/>
<dbReference type="Proteomes" id="UP000038045">
    <property type="component" value="Unplaced"/>
</dbReference>
<sequence length="324" mass="37824">MSESINNLLAGKEPSFFDSATRITAIALNCSSSTQPKNHKKIFECLLNKTAEDIMKYSEQFSLQVDMPTILGENIILNDTIFFNGSLYLKFLTGEMKQNVDVLFVDKFYNASSEQSSMRENATRFLTDVTGRCHLMDFARKVSTEIHGTFYSYYFNTSSSGNNWPKWMVSTHGDELDYVFGLPFRYPEEYNKTGHLEQEKKLSEKIINMIKKFTEEKGFYSTWDKFTDTYRKGVSINVDFDPEKKLPILDDMESENCRALLPYLLKYLMYHGDLKVKIEHPTFNDTELKEQFNQIKYANEEYYNPGNESVYYESIDSLDNEKIY</sequence>
<protein>
    <submittedName>
        <fullName evidence="6">COesterase domain-containing protein</fullName>
    </submittedName>
</protein>
<dbReference type="SUPFAM" id="SSF53474">
    <property type="entry name" value="alpha/beta-Hydrolases"/>
    <property type="match status" value="1"/>
</dbReference>
<comment type="similarity">
    <text evidence="1">Belongs to the type-B carboxylesterase/lipase family.</text>
</comment>
<evidence type="ECO:0000256" key="3">
    <source>
        <dbReference type="ARBA" id="ARBA00022801"/>
    </source>
</evidence>
<evidence type="ECO:0000256" key="1">
    <source>
        <dbReference type="ARBA" id="ARBA00005964"/>
    </source>
</evidence>
<dbReference type="InterPro" id="IPR050654">
    <property type="entry name" value="AChE-related_enzymes"/>
</dbReference>
<dbReference type="PANTHER" id="PTHR43918:SF4">
    <property type="entry name" value="CARBOXYLIC ESTER HYDROLASE"/>
    <property type="match status" value="1"/>
</dbReference>
<keyword evidence="2" id="KW-0719">Serine esterase</keyword>
<dbReference type="InterPro" id="IPR029058">
    <property type="entry name" value="AB_hydrolase_fold"/>
</dbReference>
<organism evidence="5 6">
    <name type="scientific">Parastrongyloides trichosuri</name>
    <name type="common">Possum-specific nematode worm</name>
    <dbReference type="NCBI Taxonomy" id="131310"/>
    <lineage>
        <taxon>Eukaryota</taxon>
        <taxon>Metazoa</taxon>
        <taxon>Ecdysozoa</taxon>
        <taxon>Nematoda</taxon>
        <taxon>Chromadorea</taxon>
        <taxon>Rhabditida</taxon>
        <taxon>Tylenchina</taxon>
        <taxon>Panagrolaimomorpha</taxon>
        <taxon>Strongyloidoidea</taxon>
        <taxon>Strongyloididae</taxon>
        <taxon>Parastrongyloides</taxon>
    </lineage>
</organism>
<dbReference type="GO" id="GO:0005615">
    <property type="term" value="C:extracellular space"/>
    <property type="evidence" value="ECO:0007669"/>
    <property type="project" value="TreeGrafter"/>
</dbReference>
<accession>A0A0N5A6T1</accession>
<feature type="domain" description="Carboxylesterase type B" evidence="4">
    <location>
        <begin position="110"/>
        <end position="239"/>
    </location>
</feature>
<evidence type="ECO:0000256" key="2">
    <source>
        <dbReference type="ARBA" id="ARBA00022487"/>
    </source>
</evidence>
<reference evidence="6" key="1">
    <citation type="submission" date="2017-02" db="UniProtKB">
        <authorList>
            <consortium name="WormBaseParasite"/>
        </authorList>
    </citation>
    <scope>IDENTIFICATION</scope>
</reference>
<dbReference type="GO" id="GO:0005886">
    <property type="term" value="C:plasma membrane"/>
    <property type="evidence" value="ECO:0007669"/>
    <property type="project" value="TreeGrafter"/>
</dbReference>
<dbReference type="AlphaFoldDB" id="A0A0N5A6T1"/>
<evidence type="ECO:0000313" key="6">
    <source>
        <dbReference type="WBParaSite" id="PTRK_0001770000.1"/>
    </source>
</evidence>